<accession>A0A8X6MZ51</accession>
<dbReference type="Gene3D" id="3.30.70.270">
    <property type="match status" value="1"/>
</dbReference>
<dbReference type="CDD" id="cd01647">
    <property type="entry name" value="RT_LTR"/>
    <property type="match status" value="1"/>
</dbReference>
<dbReference type="PANTHER" id="PTHR24559:SF444">
    <property type="entry name" value="REVERSE TRANSCRIPTASE DOMAIN-CONTAINING PROTEIN"/>
    <property type="match status" value="1"/>
</dbReference>
<dbReference type="Pfam" id="PF00078">
    <property type="entry name" value="RVT_1"/>
    <property type="match status" value="1"/>
</dbReference>
<dbReference type="Proteomes" id="UP000887013">
    <property type="component" value="Unassembled WGS sequence"/>
</dbReference>
<organism evidence="2 3">
    <name type="scientific">Nephila pilipes</name>
    <name type="common">Giant wood spider</name>
    <name type="synonym">Nephila maculata</name>
    <dbReference type="NCBI Taxonomy" id="299642"/>
    <lineage>
        <taxon>Eukaryota</taxon>
        <taxon>Metazoa</taxon>
        <taxon>Ecdysozoa</taxon>
        <taxon>Arthropoda</taxon>
        <taxon>Chelicerata</taxon>
        <taxon>Arachnida</taxon>
        <taxon>Araneae</taxon>
        <taxon>Araneomorphae</taxon>
        <taxon>Entelegynae</taxon>
        <taxon>Araneoidea</taxon>
        <taxon>Nephilidae</taxon>
        <taxon>Nephila</taxon>
    </lineage>
</organism>
<dbReference type="InterPro" id="IPR043128">
    <property type="entry name" value="Rev_trsase/Diguanyl_cyclase"/>
</dbReference>
<dbReference type="PANTHER" id="PTHR24559">
    <property type="entry name" value="TRANSPOSON TY3-I GAG-POL POLYPROTEIN"/>
    <property type="match status" value="1"/>
</dbReference>
<name>A0A8X6MZ51_NEPPI</name>
<dbReference type="PROSITE" id="PS50878">
    <property type="entry name" value="RT_POL"/>
    <property type="match status" value="1"/>
</dbReference>
<proteinExistence type="predicted"/>
<dbReference type="SUPFAM" id="SSF56672">
    <property type="entry name" value="DNA/RNA polymerases"/>
    <property type="match status" value="1"/>
</dbReference>
<dbReference type="InterPro" id="IPR043502">
    <property type="entry name" value="DNA/RNA_pol_sf"/>
</dbReference>
<gene>
    <name evidence="2" type="primary">pol_1604</name>
    <name evidence="2" type="ORF">NPIL_379151</name>
</gene>
<dbReference type="InterPro" id="IPR053134">
    <property type="entry name" value="RNA-dir_DNA_polymerase"/>
</dbReference>
<keyword evidence="3" id="KW-1185">Reference proteome</keyword>
<dbReference type="OrthoDB" id="7305312at2759"/>
<dbReference type="GO" id="GO:0071897">
    <property type="term" value="P:DNA biosynthetic process"/>
    <property type="evidence" value="ECO:0007669"/>
    <property type="project" value="UniProtKB-ARBA"/>
</dbReference>
<protein>
    <submittedName>
        <fullName evidence="2">Retrovirus-related Pol polyprotein from transposon opus</fullName>
    </submittedName>
</protein>
<dbReference type="Gene3D" id="3.10.10.10">
    <property type="entry name" value="HIV Type 1 Reverse Transcriptase, subunit A, domain 1"/>
    <property type="match status" value="1"/>
</dbReference>
<evidence type="ECO:0000259" key="1">
    <source>
        <dbReference type="PROSITE" id="PS50878"/>
    </source>
</evidence>
<dbReference type="InterPro" id="IPR000477">
    <property type="entry name" value="RT_dom"/>
</dbReference>
<evidence type="ECO:0000313" key="2">
    <source>
        <dbReference type="EMBL" id="GFS85133.1"/>
    </source>
</evidence>
<sequence length="155" mass="17749">MKIHPHLIDRSEDTIKLSAGKRYNSKIDIKSAFNTIRIRKTDVYKNGLVTPVGYFEFLRMPSGIRNGPSTMTRVIKLAYNHLVPHNVNTYIDDVSISREDFSDHLKVLSKIFEATYDAGFKLTPGKSQLSMSEMSLYCRIGFASHFRKRNLNYAA</sequence>
<evidence type="ECO:0000313" key="3">
    <source>
        <dbReference type="Proteomes" id="UP000887013"/>
    </source>
</evidence>
<comment type="caution">
    <text evidence="2">The sequence shown here is derived from an EMBL/GenBank/DDBJ whole genome shotgun (WGS) entry which is preliminary data.</text>
</comment>
<reference evidence="2" key="1">
    <citation type="submission" date="2020-08" db="EMBL/GenBank/DDBJ databases">
        <title>Multicomponent nature underlies the extraordinary mechanical properties of spider dragline silk.</title>
        <authorList>
            <person name="Kono N."/>
            <person name="Nakamura H."/>
            <person name="Mori M."/>
            <person name="Yoshida Y."/>
            <person name="Ohtoshi R."/>
            <person name="Malay A.D."/>
            <person name="Moran D.A.P."/>
            <person name="Tomita M."/>
            <person name="Numata K."/>
            <person name="Arakawa K."/>
        </authorList>
    </citation>
    <scope>NUCLEOTIDE SEQUENCE</scope>
</reference>
<feature type="domain" description="Reverse transcriptase" evidence="1">
    <location>
        <begin position="1"/>
        <end position="144"/>
    </location>
</feature>
<dbReference type="EMBL" id="BMAW01003722">
    <property type="protein sequence ID" value="GFS85133.1"/>
    <property type="molecule type" value="Genomic_DNA"/>
</dbReference>
<dbReference type="AlphaFoldDB" id="A0A8X6MZ51"/>